<dbReference type="Pfam" id="PF13407">
    <property type="entry name" value="Peripla_BP_4"/>
    <property type="match status" value="1"/>
</dbReference>
<dbReference type="InterPro" id="IPR050555">
    <property type="entry name" value="Bact_Solute-Bind_Prot2"/>
</dbReference>
<sequence>MNMIIKRSLLLILAILITAFIVGCSSESSKTDNQANDTTKLIANEEKPYIGFVLDTLKDERWYKDKELFEGKVTELGGHVKTLAANGSDDIQITQAELLIEEGVDVLVVVPTNADTASSIVEIAHENGVKVISYDRLILNADVDHYISFDNEKVGEMQASAIIAQRTEGNFAYIGGAETDNNAVLLRQGTMRILQPLIDEGKINLVYDNYTDGWNPDVAEENMKAALQDNGNQIDAVIAANDGTAGGVINALATKNLDGDVPVSGQDAELNAIKRIIDGTQTMTVYKSINLLAENAAEIAIQFANEESIATDQTIPNGKIDVPATLLEPIAVTKDNIEETIIKDGYLTTEEIYGK</sequence>
<feature type="domain" description="Periplasmic binding protein" evidence="3">
    <location>
        <begin position="50"/>
        <end position="306"/>
    </location>
</feature>
<dbReference type="RefSeq" id="WP_345826558.1">
    <property type="nucleotide sequence ID" value="NZ_JBDIML010000009.1"/>
</dbReference>
<keyword evidence="2" id="KW-0732">Signal</keyword>
<organism evidence="4 5">
    <name type="scientific">Ornithinibacillus xuwenensis</name>
    <dbReference type="NCBI Taxonomy" id="3144668"/>
    <lineage>
        <taxon>Bacteria</taxon>
        <taxon>Bacillati</taxon>
        <taxon>Bacillota</taxon>
        <taxon>Bacilli</taxon>
        <taxon>Bacillales</taxon>
        <taxon>Bacillaceae</taxon>
        <taxon>Ornithinibacillus</taxon>
    </lineage>
</organism>
<dbReference type="SUPFAM" id="SSF53822">
    <property type="entry name" value="Periplasmic binding protein-like I"/>
    <property type="match status" value="1"/>
</dbReference>
<gene>
    <name evidence="4" type="ORF">ABC228_17950</name>
</gene>
<dbReference type="Proteomes" id="UP001444625">
    <property type="component" value="Unassembled WGS sequence"/>
</dbReference>
<keyword evidence="5" id="KW-1185">Reference proteome</keyword>
<protein>
    <submittedName>
        <fullName evidence="4">Substrate-binding domain-containing protein</fullName>
    </submittedName>
</protein>
<evidence type="ECO:0000313" key="4">
    <source>
        <dbReference type="EMBL" id="MEN2769061.1"/>
    </source>
</evidence>
<dbReference type="PROSITE" id="PS51257">
    <property type="entry name" value="PROKAR_LIPOPROTEIN"/>
    <property type="match status" value="1"/>
</dbReference>
<evidence type="ECO:0000313" key="5">
    <source>
        <dbReference type="Proteomes" id="UP001444625"/>
    </source>
</evidence>
<comment type="subcellular location">
    <subcellularLocation>
        <location evidence="1">Cell envelope</location>
    </subcellularLocation>
</comment>
<evidence type="ECO:0000256" key="2">
    <source>
        <dbReference type="ARBA" id="ARBA00022729"/>
    </source>
</evidence>
<dbReference type="CDD" id="cd19991">
    <property type="entry name" value="PBP1_ABC_xylose_binding"/>
    <property type="match status" value="1"/>
</dbReference>
<evidence type="ECO:0000259" key="3">
    <source>
        <dbReference type="Pfam" id="PF13407"/>
    </source>
</evidence>
<dbReference type="Gene3D" id="3.40.50.2300">
    <property type="match status" value="2"/>
</dbReference>
<name>A0ABU9XLB4_9BACI</name>
<dbReference type="InterPro" id="IPR028082">
    <property type="entry name" value="Peripla_BP_I"/>
</dbReference>
<dbReference type="EMBL" id="JBDIML010000009">
    <property type="protein sequence ID" value="MEN2769061.1"/>
    <property type="molecule type" value="Genomic_DNA"/>
</dbReference>
<reference evidence="4 5" key="1">
    <citation type="submission" date="2024-05" db="EMBL/GenBank/DDBJ databases">
        <authorList>
            <person name="Haq I."/>
            <person name="Ullah Z."/>
            <person name="Ahmad R."/>
            <person name="Li M."/>
            <person name="Tong Y."/>
        </authorList>
    </citation>
    <scope>NUCLEOTIDE SEQUENCE [LARGE SCALE GENOMIC DNA]</scope>
    <source>
        <strain evidence="4 5">16A2E</strain>
    </source>
</reference>
<accession>A0ABU9XLB4</accession>
<comment type="caution">
    <text evidence="4">The sequence shown here is derived from an EMBL/GenBank/DDBJ whole genome shotgun (WGS) entry which is preliminary data.</text>
</comment>
<dbReference type="PANTHER" id="PTHR30036">
    <property type="entry name" value="D-XYLOSE-BINDING PERIPLASMIC PROTEIN"/>
    <property type="match status" value="1"/>
</dbReference>
<proteinExistence type="predicted"/>
<dbReference type="PANTHER" id="PTHR30036:SF1">
    <property type="entry name" value="D-XYLOSE-BINDING PERIPLASMIC PROTEIN"/>
    <property type="match status" value="1"/>
</dbReference>
<dbReference type="InterPro" id="IPR025997">
    <property type="entry name" value="SBP_2_dom"/>
</dbReference>
<evidence type="ECO:0000256" key="1">
    <source>
        <dbReference type="ARBA" id="ARBA00004196"/>
    </source>
</evidence>